<dbReference type="InterPro" id="IPR011009">
    <property type="entry name" value="Kinase-like_dom_sf"/>
</dbReference>
<comment type="caution">
    <text evidence="4">The sequence shown here is derived from an EMBL/GenBank/DDBJ whole genome shotgun (WGS) entry which is preliminary data.</text>
</comment>
<evidence type="ECO:0000259" key="3">
    <source>
        <dbReference type="PROSITE" id="PS50011"/>
    </source>
</evidence>
<accession>A0A9P6ZGV6</accession>
<dbReference type="AlphaFoldDB" id="A0A9P6ZGV6"/>
<dbReference type="GO" id="GO:0005524">
    <property type="term" value="F:ATP binding"/>
    <property type="evidence" value="ECO:0007669"/>
    <property type="project" value="InterPro"/>
</dbReference>
<protein>
    <recommendedName>
        <fullName evidence="3">Protein kinase domain-containing protein</fullName>
    </recommendedName>
</protein>
<gene>
    <name evidence="4" type="ORF">EV702DRAFT_984480</name>
</gene>
<feature type="compositionally biased region" description="Polar residues" evidence="1">
    <location>
        <begin position="1"/>
        <end position="13"/>
    </location>
</feature>
<dbReference type="Pfam" id="PF06293">
    <property type="entry name" value="Kdo"/>
    <property type="match status" value="1"/>
</dbReference>
<evidence type="ECO:0000256" key="1">
    <source>
        <dbReference type="SAM" id="MobiDB-lite"/>
    </source>
</evidence>
<dbReference type="InterPro" id="IPR000719">
    <property type="entry name" value="Prot_kinase_dom"/>
</dbReference>
<dbReference type="EMBL" id="JABBWD010000312">
    <property type="protein sequence ID" value="KAG1761765.1"/>
    <property type="molecule type" value="Genomic_DNA"/>
</dbReference>
<dbReference type="PROSITE" id="PS50011">
    <property type="entry name" value="PROTEIN_KINASE_DOM"/>
    <property type="match status" value="1"/>
</dbReference>
<dbReference type="SUPFAM" id="SSF56112">
    <property type="entry name" value="Protein kinase-like (PK-like)"/>
    <property type="match status" value="1"/>
</dbReference>
<feature type="transmembrane region" description="Helical" evidence="2">
    <location>
        <begin position="207"/>
        <end position="229"/>
    </location>
</feature>
<evidence type="ECO:0000256" key="2">
    <source>
        <dbReference type="SAM" id="Phobius"/>
    </source>
</evidence>
<dbReference type="GO" id="GO:0004672">
    <property type="term" value="F:protein kinase activity"/>
    <property type="evidence" value="ECO:0007669"/>
    <property type="project" value="InterPro"/>
</dbReference>
<dbReference type="Proteomes" id="UP000714275">
    <property type="component" value="Unassembled WGS sequence"/>
</dbReference>
<feature type="region of interest" description="Disordered" evidence="1">
    <location>
        <begin position="1"/>
        <end position="57"/>
    </location>
</feature>
<reference evidence="4" key="1">
    <citation type="journal article" date="2020" name="New Phytol.">
        <title>Comparative genomics reveals dynamic genome evolution in host specialist ectomycorrhizal fungi.</title>
        <authorList>
            <person name="Lofgren L.A."/>
            <person name="Nguyen N.H."/>
            <person name="Vilgalys R."/>
            <person name="Ruytinx J."/>
            <person name="Liao H.L."/>
            <person name="Branco S."/>
            <person name="Kuo A."/>
            <person name="LaButti K."/>
            <person name="Lipzen A."/>
            <person name="Andreopoulos W."/>
            <person name="Pangilinan J."/>
            <person name="Riley R."/>
            <person name="Hundley H."/>
            <person name="Na H."/>
            <person name="Barry K."/>
            <person name="Grigoriev I.V."/>
            <person name="Stajich J.E."/>
            <person name="Kennedy P.G."/>
        </authorList>
    </citation>
    <scope>NUCLEOTIDE SEQUENCE</scope>
    <source>
        <strain evidence="4">DOB743</strain>
    </source>
</reference>
<proteinExistence type="predicted"/>
<feature type="compositionally biased region" description="Low complexity" evidence="1">
    <location>
        <begin position="45"/>
        <end position="55"/>
    </location>
</feature>
<name>A0A9P6ZGV6_9AGAM</name>
<keyword evidence="2" id="KW-0472">Membrane</keyword>
<dbReference type="OrthoDB" id="4062651at2759"/>
<keyword evidence="2" id="KW-0812">Transmembrane</keyword>
<sequence>MAGSTNPPQSMHPMSTGEDAIQMARESFLTHTDNHFHSKGKKRSQSPSDSSHPVSFRGRQLDTKLQIACGRPREVEETIPATLLHAAFGQFIDDSRTHTVTEEDNIFIGKLARVMSELYEYEHNRTDAVSEVLEGYHLRLRLNRKVQGTTYETDGDMSIDVNNRRHPYVIVEFKNEAASSNSEPYIQALMYYLQSTRTYAPSMSGSTLPCFMVVIFGPFIIFAGAVWTLRPAIQILSTPIAFNFHSTDSYNHITAARHMAAFRKAVRTLQRHYETLPPDSELVSKLSRPTIFPYPTTFTSLDDNSTIVFKYREHLEEDGGKSKRLIFFGTLDEGDAEVPICIKFVQDYSRDAHTHCANAGVSPRLRGFEQLPGGWYMAVMDRLVAYDVLADLPIDELIPRSVFDSIGKELGTLHARNLVHGDIRDTNILLKREDRTQFMIIDFDWAGVADVVRYPANVNYRDIERPHDARDGLPIKAAHDDAMLGFLIARRSQK</sequence>
<keyword evidence="5" id="KW-1185">Reference proteome</keyword>
<evidence type="ECO:0000313" key="4">
    <source>
        <dbReference type="EMBL" id="KAG1761765.1"/>
    </source>
</evidence>
<dbReference type="Gene3D" id="1.10.510.10">
    <property type="entry name" value="Transferase(Phosphotransferase) domain 1"/>
    <property type="match status" value="1"/>
</dbReference>
<feature type="domain" description="Protein kinase" evidence="3">
    <location>
        <begin position="239"/>
        <end position="494"/>
    </location>
</feature>
<organism evidence="4 5">
    <name type="scientific">Suillus placidus</name>
    <dbReference type="NCBI Taxonomy" id="48579"/>
    <lineage>
        <taxon>Eukaryota</taxon>
        <taxon>Fungi</taxon>
        <taxon>Dikarya</taxon>
        <taxon>Basidiomycota</taxon>
        <taxon>Agaricomycotina</taxon>
        <taxon>Agaricomycetes</taxon>
        <taxon>Agaricomycetidae</taxon>
        <taxon>Boletales</taxon>
        <taxon>Suillineae</taxon>
        <taxon>Suillaceae</taxon>
        <taxon>Suillus</taxon>
    </lineage>
</organism>
<evidence type="ECO:0000313" key="5">
    <source>
        <dbReference type="Proteomes" id="UP000714275"/>
    </source>
</evidence>
<keyword evidence="2" id="KW-1133">Transmembrane helix</keyword>